<organism evidence="2 3">
    <name type="scientific">Vagococcus silagei</name>
    <dbReference type="NCBI Taxonomy" id="2508885"/>
    <lineage>
        <taxon>Bacteria</taxon>
        <taxon>Bacillati</taxon>
        <taxon>Bacillota</taxon>
        <taxon>Bacilli</taxon>
        <taxon>Lactobacillales</taxon>
        <taxon>Enterococcaceae</taxon>
        <taxon>Vagococcus</taxon>
    </lineage>
</organism>
<dbReference type="EMBL" id="SDGV01000017">
    <property type="protein sequence ID" value="THB60796.1"/>
    <property type="molecule type" value="Genomic_DNA"/>
</dbReference>
<sequence>MTSDNPVILNNPTPPTNPNHEVEKEIIVKDNFGKDLVKNFKHPGVDIVLPDDVPVKDEGSKAKTKQYPLD</sequence>
<protein>
    <submittedName>
        <fullName evidence="2">Uncharacterized protein</fullName>
    </submittedName>
</protein>
<reference evidence="2 3" key="1">
    <citation type="submission" date="2019-01" db="EMBL/GenBank/DDBJ databases">
        <title>Vagococcus silagei sp. nov. isolated from brewer's grain.</title>
        <authorList>
            <person name="Guu J.-R."/>
        </authorList>
    </citation>
    <scope>NUCLEOTIDE SEQUENCE [LARGE SCALE GENOMIC DNA]</scope>
    <source>
        <strain evidence="2 3">2B-2</strain>
    </source>
</reference>
<evidence type="ECO:0000256" key="1">
    <source>
        <dbReference type="SAM" id="MobiDB-lite"/>
    </source>
</evidence>
<evidence type="ECO:0000313" key="2">
    <source>
        <dbReference type="EMBL" id="THB60796.1"/>
    </source>
</evidence>
<keyword evidence="3" id="KW-1185">Reference proteome</keyword>
<accession>A0A4S3B5Q5</accession>
<dbReference type="Proteomes" id="UP000310506">
    <property type="component" value="Unassembled WGS sequence"/>
</dbReference>
<comment type="caution">
    <text evidence="2">The sequence shown here is derived from an EMBL/GenBank/DDBJ whole genome shotgun (WGS) entry which is preliminary data.</text>
</comment>
<gene>
    <name evidence="2" type="ORF">ESZ54_07450</name>
</gene>
<dbReference type="RefSeq" id="WP_136137044.1">
    <property type="nucleotide sequence ID" value="NZ_SDGV01000017.1"/>
</dbReference>
<feature type="region of interest" description="Disordered" evidence="1">
    <location>
        <begin position="1"/>
        <end position="20"/>
    </location>
</feature>
<dbReference type="AlphaFoldDB" id="A0A4S3B5Q5"/>
<evidence type="ECO:0000313" key="3">
    <source>
        <dbReference type="Proteomes" id="UP000310506"/>
    </source>
</evidence>
<name>A0A4S3B5Q5_9ENTE</name>
<proteinExistence type="predicted"/>